<dbReference type="Gene3D" id="3.30.70.270">
    <property type="match status" value="1"/>
</dbReference>
<dbReference type="InterPro" id="IPR043502">
    <property type="entry name" value="DNA/RNA_pol_sf"/>
</dbReference>
<comment type="similarity">
    <text evidence="1">Belongs to the beta type-B retroviral polymerase family. HERV class-II K(HML-2) pol subfamily.</text>
</comment>
<evidence type="ECO:0000256" key="2">
    <source>
        <dbReference type="ARBA" id="ARBA00012180"/>
    </source>
</evidence>
<evidence type="ECO:0000259" key="3">
    <source>
        <dbReference type="PROSITE" id="PS50878"/>
    </source>
</evidence>
<evidence type="ECO:0000313" key="5">
    <source>
        <dbReference type="Proteomes" id="UP001295444"/>
    </source>
</evidence>
<organism evidence="4 5">
    <name type="scientific">Pelobates cultripes</name>
    <name type="common">Western spadefoot toad</name>
    <dbReference type="NCBI Taxonomy" id="61616"/>
    <lineage>
        <taxon>Eukaryota</taxon>
        <taxon>Metazoa</taxon>
        <taxon>Chordata</taxon>
        <taxon>Craniata</taxon>
        <taxon>Vertebrata</taxon>
        <taxon>Euteleostomi</taxon>
        <taxon>Amphibia</taxon>
        <taxon>Batrachia</taxon>
        <taxon>Anura</taxon>
        <taxon>Pelobatoidea</taxon>
        <taxon>Pelobatidae</taxon>
        <taxon>Pelobates</taxon>
    </lineage>
</organism>
<dbReference type="PANTHER" id="PTHR47027:SF8">
    <property type="entry name" value="RIBONUCLEASE H"/>
    <property type="match status" value="1"/>
</dbReference>
<reference evidence="4" key="1">
    <citation type="submission" date="2022-03" db="EMBL/GenBank/DDBJ databases">
        <authorList>
            <person name="Alioto T."/>
            <person name="Alioto T."/>
            <person name="Gomez Garrido J."/>
        </authorList>
    </citation>
    <scope>NUCLEOTIDE SEQUENCE</scope>
</reference>
<feature type="domain" description="Reverse transcriptase" evidence="3">
    <location>
        <begin position="1"/>
        <end position="189"/>
    </location>
</feature>
<dbReference type="EMBL" id="OW240916">
    <property type="protein sequence ID" value="CAH2296256.1"/>
    <property type="molecule type" value="Genomic_DNA"/>
</dbReference>
<dbReference type="EC" id="3.1.26.4" evidence="2"/>
<evidence type="ECO:0000256" key="1">
    <source>
        <dbReference type="ARBA" id="ARBA00010879"/>
    </source>
</evidence>
<dbReference type="SUPFAM" id="SSF56672">
    <property type="entry name" value="DNA/RNA polymerases"/>
    <property type="match status" value="1"/>
</dbReference>
<name>A0AAD1SDS1_PELCU</name>
<dbReference type="Proteomes" id="UP001295444">
    <property type="component" value="Chromosome 05"/>
</dbReference>
<sequence>MDQELPDVQAGFRSIYFCFINYSKAFDCVDHNNMWQVLKEMGVPDHLITLLRNLYVDQEATVRTKHGTTEWFKIGKGVQQGCMLSPYLFNLYVEYMIHKAGLDESKAGINIAGRNINNLRYADDTTLVAESKEELKDLLMRVKEENAKAGLLLNVKKTKIMANSNLSSWQIDGEEVEAVTDFIFLGSKISSDGDCSHKIKTRLLLGRKAMASLDKLVKTEDITLSTKVRIVRTMVFPVVTYGCESWTIKKVERCRIDAFELWCWRKLLRIPCIARRSNKSILQEIKTNCSLEAMIMRLKLNYFGHIMRRQDSLDKTLMLGKIEGTQRRGRQRRRWIDEVTEATNMKLLELRGAVTESR</sequence>
<dbReference type="PROSITE" id="PS50878">
    <property type="entry name" value="RT_POL"/>
    <property type="match status" value="1"/>
</dbReference>
<accession>A0AAD1SDS1</accession>
<dbReference type="GO" id="GO:0004523">
    <property type="term" value="F:RNA-DNA hybrid ribonuclease activity"/>
    <property type="evidence" value="ECO:0007669"/>
    <property type="project" value="UniProtKB-EC"/>
</dbReference>
<dbReference type="AlphaFoldDB" id="A0AAD1SDS1"/>
<evidence type="ECO:0000313" key="4">
    <source>
        <dbReference type="EMBL" id="CAH2296256.1"/>
    </source>
</evidence>
<proteinExistence type="inferred from homology"/>
<keyword evidence="5" id="KW-1185">Reference proteome</keyword>
<dbReference type="Pfam" id="PF00078">
    <property type="entry name" value="RVT_1"/>
    <property type="match status" value="1"/>
</dbReference>
<protein>
    <recommendedName>
        <fullName evidence="2">ribonuclease H</fullName>
        <ecNumber evidence="2">3.1.26.4</ecNumber>
    </recommendedName>
</protein>
<gene>
    <name evidence="4" type="ORF">PECUL_23A051361</name>
</gene>
<dbReference type="PANTHER" id="PTHR47027">
    <property type="entry name" value="REVERSE TRANSCRIPTASE DOMAIN-CONTAINING PROTEIN"/>
    <property type="match status" value="1"/>
</dbReference>
<dbReference type="InterPro" id="IPR000477">
    <property type="entry name" value="RT_dom"/>
</dbReference>
<dbReference type="InterPro" id="IPR043128">
    <property type="entry name" value="Rev_trsase/Diguanyl_cyclase"/>
</dbReference>